<evidence type="ECO:0000313" key="2">
    <source>
        <dbReference type="Proteomes" id="UP000799755"/>
    </source>
</evidence>
<keyword evidence="2" id="KW-1185">Reference proteome</keyword>
<gene>
    <name evidence="1" type="ORF">BDR25DRAFT_350845</name>
</gene>
<dbReference type="Proteomes" id="UP000799755">
    <property type="component" value="Unassembled WGS sequence"/>
</dbReference>
<name>A0ACB6R9P2_9PLEO</name>
<sequence>MMCGERRVSPSRASGMVQPPPSELINLHKLYAMPQQNTSEWNLINTCIWPEWNSFLSAEPMDKSDDPKIFKLRTCRRFLVNIHDRKIPSIQKVVVFEIPDDTTDGPRVYRTGDGPECIYRTGEEQDGAFPHMIKMAFGKHIEKGINNWANDLKNIIRILKTYENHPFPASKYETRGGCVARDGGFNDAPDI</sequence>
<evidence type="ECO:0000313" key="1">
    <source>
        <dbReference type="EMBL" id="KAF2475478.1"/>
    </source>
</evidence>
<comment type="caution">
    <text evidence="1">The sequence shown here is derived from an EMBL/GenBank/DDBJ whole genome shotgun (WGS) entry which is preliminary data.</text>
</comment>
<reference evidence="1" key="1">
    <citation type="journal article" date="2020" name="Stud. Mycol.">
        <title>101 Dothideomycetes genomes: a test case for predicting lifestyles and emergence of pathogens.</title>
        <authorList>
            <person name="Haridas S."/>
            <person name="Albert R."/>
            <person name="Binder M."/>
            <person name="Bloem J."/>
            <person name="Labutti K."/>
            <person name="Salamov A."/>
            <person name="Andreopoulos B."/>
            <person name="Baker S."/>
            <person name="Barry K."/>
            <person name="Bills G."/>
            <person name="Bluhm B."/>
            <person name="Cannon C."/>
            <person name="Castanera R."/>
            <person name="Culley D."/>
            <person name="Daum C."/>
            <person name="Ezra D."/>
            <person name="Gonzalez J."/>
            <person name="Henrissat B."/>
            <person name="Kuo A."/>
            <person name="Liang C."/>
            <person name="Lipzen A."/>
            <person name="Lutzoni F."/>
            <person name="Magnuson J."/>
            <person name="Mondo S."/>
            <person name="Nolan M."/>
            <person name="Ohm R."/>
            <person name="Pangilinan J."/>
            <person name="Park H.-J."/>
            <person name="Ramirez L."/>
            <person name="Alfaro M."/>
            <person name="Sun H."/>
            <person name="Tritt A."/>
            <person name="Yoshinaga Y."/>
            <person name="Zwiers L.-H."/>
            <person name="Turgeon B."/>
            <person name="Goodwin S."/>
            <person name="Spatafora J."/>
            <person name="Crous P."/>
            <person name="Grigoriev I."/>
        </authorList>
    </citation>
    <scope>NUCLEOTIDE SEQUENCE</scope>
    <source>
        <strain evidence="1">ATCC 200398</strain>
    </source>
</reference>
<dbReference type="EMBL" id="MU003496">
    <property type="protein sequence ID" value="KAF2475478.1"/>
    <property type="molecule type" value="Genomic_DNA"/>
</dbReference>
<protein>
    <submittedName>
        <fullName evidence="1">Uncharacterized protein</fullName>
    </submittedName>
</protein>
<organism evidence="1 2">
    <name type="scientific">Lindgomyces ingoldianus</name>
    <dbReference type="NCBI Taxonomy" id="673940"/>
    <lineage>
        <taxon>Eukaryota</taxon>
        <taxon>Fungi</taxon>
        <taxon>Dikarya</taxon>
        <taxon>Ascomycota</taxon>
        <taxon>Pezizomycotina</taxon>
        <taxon>Dothideomycetes</taxon>
        <taxon>Pleosporomycetidae</taxon>
        <taxon>Pleosporales</taxon>
        <taxon>Lindgomycetaceae</taxon>
        <taxon>Lindgomyces</taxon>
    </lineage>
</organism>
<proteinExistence type="predicted"/>
<accession>A0ACB6R9P2</accession>